<dbReference type="SUPFAM" id="SSF110455">
    <property type="entry name" value="Toprim domain"/>
    <property type="match status" value="1"/>
</dbReference>
<evidence type="ECO:0000256" key="2">
    <source>
        <dbReference type="ARBA" id="ARBA00022517"/>
    </source>
</evidence>
<proteinExistence type="predicted"/>
<dbReference type="Pfam" id="PF01751">
    <property type="entry name" value="Toprim"/>
    <property type="match status" value="1"/>
</dbReference>
<dbReference type="NCBIfam" id="TIGR00334">
    <property type="entry name" value="5S_RNA_mat_M5"/>
    <property type="match status" value="1"/>
</dbReference>
<dbReference type="RefSeq" id="WP_075048878.1">
    <property type="nucleotide sequence ID" value="NZ_CP012328.1"/>
</dbReference>
<evidence type="ECO:0000256" key="8">
    <source>
        <dbReference type="ARBA" id="ARBA00022801"/>
    </source>
</evidence>
<dbReference type="GO" id="GO:0006364">
    <property type="term" value="P:rRNA processing"/>
    <property type="evidence" value="ECO:0007669"/>
    <property type="project" value="UniProtKB-UniRule"/>
</dbReference>
<dbReference type="EC" id="3.1.26.8" evidence="11"/>
<keyword evidence="8" id="KW-0378">Hydrolase</keyword>
<dbReference type="SMART" id="SM00493">
    <property type="entry name" value="TOPRIM"/>
    <property type="match status" value="1"/>
</dbReference>
<name>A0A0K1P7Q6_9MOLU</name>
<dbReference type="InterPro" id="IPR025156">
    <property type="entry name" value="RNase_M5_C"/>
</dbReference>
<dbReference type="GO" id="GO:0046872">
    <property type="term" value="F:metal ion binding"/>
    <property type="evidence" value="ECO:0007669"/>
    <property type="project" value="UniProtKB-KW"/>
</dbReference>
<evidence type="ECO:0000313" key="13">
    <source>
        <dbReference type="EMBL" id="AKU80320.1"/>
    </source>
</evidence>
<dbReference type="AlphaFoldDB" id="A0A0K1P7Q6"/>
<gene>
    <name evidence="13" type="ORF">STURON_001074</name>
</gene>
<dbReference type="Pfam" id="PF13331">
    <property type="entry name" value="DUF4093"/>
    <property type="match status" value="1"/>
</dbReference>
<dbReference type="PANTHER" id="PTHR39156">
    <property type="entry name" value="RIBONUCLEASE M5"/>
    <property type="match status" value="1"/>
</dbReference>
<evidence type="ECO:0000256" key="10">
    <source>
        <dbReference type="ARBA" id="ARBA00022884"/>
    </source>
</evidence>
<keyword evidence="10" id="KW-0694">RNA-binding</keyword>
<dbReference type="EMBL" id="CP012328">
    <property type="protein sequence ID" value="AKU80320.1"/>
    <property type="molecule type" value="Genomic_DNA"/>
</dbReference>
<dbReference type="KEGG" id="stur:STURON_001074"/>
<organism evidence="13 14">
    <name type="scientific">Spiroplasma turonicum</name>
    <dbReference type="NCBI Taxonomy" id="216946"/>
    <lineage>
        <taxon>Bacteria</taxon>
        <taxon>Bacillati</taxon>
        <taxon>Mycoplasmatota</taxon>
        <taxon>Mollicutes</taxon>
        <taxon>Entomoplasmatales</taxon>
        <taxon>Spiroplasmataceae</taxon>
        <taxon>Spiroplasma</taxon>
    </lineage>
</organism>
<protein>
    <recommendedName>
        <fullName evidence="11">Ribonuclease M5</fullName>
        <ecNumber evidence="11">3.1.26.8</ecNumber>
    </recommendedName>
</protein>
<evidence type="ECO:0000313" key="14">
    <source>
        <dbReference type="Proteomes" id="UP000067243"/>
    </source>
</evidence>
<dbReference type="PROSITE" id="PS50880">
    <property type="entry name" value="TOPRIM"/>
    <property type="match status" value="1"/>
</dbReference>
<dbReference type="PANTHER" id="PTHR39156:SF2">
    <property type="entry name" value="DNA PRIMASE (BACTERIAL TYPE) AND SMALL PRIMASE-LIKE PROTEINS"/>
    <property type="match status" value="1"/>
</dbReference>
<keyword evidence="1" id="KW-0963">Cytoplasm</keyword>
<evidence type="ECO:0000256" key="9">
    <source>
        <dbReference type="ARBA" id="ARBA00022842"/>
    </source>
</evidence>
<evidence type="ECO:0000259" key="12">
    <source>
        <dbReference type="PROSITE" id="PS50880"/>
    </source>
</evidence>
<evidence type="ECO:0000256" key="3">
    <source>
        <dbReference type="ARBA" id="ARBA00022552"/>
    </source>
</evidence>
<dbReference type="InterPro" id="IPR004466">
    <property type="entry name" value="RNase_M5"/>
</dbReference>
<evidence type="ECO:0000256" key="4">
    <source>
        <dbReference type="ARBA" id="ARBA00022722"/>
    </source>
</evidence>
<evidence type="ECO:0000256" key="5">
    <source>
        <dbReference type="ARBA" id="ARBA00022723"/>
    </source>
</evidence>
<keyword evidence="3" id="KW-0698">rRNA processing</keyword>
<keyword evidence="4" id="KW-0540">Nuclease</keyword>
<evidence type="ECO:0000256" key="7">
    <source>
        <dbReference type="ARBA" id="ARBA00022759"/>
    </source>
</evidence>
<accession>A0A0K1P7Q6</accession>
<evidence type="ECO:0000256" key="11">
    <source>
        <dbReference type="NCBIfam" id="TIGR00334"/>
    </source>
</evidence>
<keyword evidence="2" id="KW-0690">Ribosome biogenesis</keyword>
<evidence type="ECO:0000256" key="6">
    <source>
        <dbReference type="ARBA" id="ARBA00022730"/>
    </source>
</evidence>
<dbReference type="OrthoDB" id="9791329at2"/>
<keyword evidence="6" id="KW-0699">rRNA-binding</keyword>
<dbReference type="GO" id="GO:0019843">
    <property type="term" value="F:rRNA binding"/>
    <property type="evidence" value="ECO:0007669"/>
    <property type="project" value="UniProtKB-KW"/>
</dbReference>
<keyword evidence="7" id="KW-0255">Endonuclease</keyword>
<dbReference type="GO" id="GO:0043822">
    <property type="term" value="F:ribonuclease M5 activity"/>
    <property type="evidence" value="ECO:0007669"/>
    <property type="project" value="UniProtKB-UniRule"/>
</dbReference>
<sequence length="176" mass="20437">MKIMQVVVVEGFSDTIKLKKIFGKENIDTIETNGLAITNQKLNLLADLNKTRGLIIFTDPDGPGIKIRDIINTYLNFKCFNAFINKKTIKNSKKIGIAEASDEEIKRALNELIIFNKNEESLSWNEFLINNFFEASNRKKIAEHFNWSEKINNKRLFKWLNYLNLSAHDIKKILEE</sequence>
<feature type="domain" description="Toprim" evidence="12">
    <location>
        <begin position="4"/>
        <end position="95"/>
    </location>
</feature>
<keyword evidence="5" id="KW-0479">Metal-binding</keyword>
<dbReference type="Gene3D" id="3.40.1360.10">
    <property type="match status" value="1"/>
</dbReference>
<reference evidence="13 14" key="1">
    <citation type="journal article" date="2015" name="Genome Announc.">
        <title>Complete Genome Sequence of Spiroplasma turonicum Strain Tab4cT, a Parasite of a Horse Fly, Haematopota sp. (Diptera: Tabanidae).</title>
        <authorList>
            <person name="Davis R.E."/>
            <person name="Shao J."/>
            <person name="Zhao Y."/>
            <person name="Gasparich G.E."/>
            <person name="Gaynor B.J."/>
            <person name="Donofrio N."/>
        </authorList>
    </citation>
    <scope>NUCLEOTIDE SEQUENCE [LARGE SCALE GENOMIC DNA]</scope>
    <source>
        <strain evidence="13 14">Tab4c</strain>
    </source>
</reference>
<keyword evidence="9" id="KW-0460">Magnesium</keyword>
<evidence type="ECO:0000256" key="1">
    <source>
        <dbReference type="ARBA" id="ARBA00022490"/>
    </source>
</evidence>
<dbReference type="Proteomes" id="UP000067243">
    <property type="component" value="Chromosome"/>
</dbReference>
<dbReference type="STRING" id="216946.STURO_v1c10700"/>
<dbReference type="PATRIC" id="fig|216946.3.peg.1110"/>
<dbReference type="InterPro" id="IPR006171">
    <property type="entry name" value="TOPRIM_dom"/>
</dbReference>
<keyword evidence="14" id="KW-1185">Reference proteome</keyword>